<keyword evidence="5" id="KW-0614">Plasmid</keyword>
<feature type="signal peptide" evidence="3">
    <location>
        <begin position="1"/>
        <end position="19"/>
    </location>
</feature>
<evidence type="ECO:0000313" key="5">
    <source>
        <dbReference type="EMBL" id="WCT79895.1"/>
    </source>
</evidence>
<dbReference type="Gene3D" id="3.40.50.1820">
    <property type="entry name" value="alpha/beta hydrolase"/>
    <property type="match status" value="1"/>
</dbReference>
<dbReference type="InterPro" id="IPR019826">
    <property type="entry name" value="Carboxylesterase_B_AS"/>
</dbReference>
<evidence type="ECO:0000313" key="6">
    <source>
        <dbReference type="Proteomes" id="UP001218231"/>
    </source>
</evidence>
<feature type="chain" id="PRO_5045004365" description="Carboxylic ester hydrolase" evidence="3">
    <location>
        <begin position="20"/>
        <end position="488"/>
    </location>
</feature>
<evidence type="ECO:0000259" key="4">
    <source>
        <dbReference type="Pfam" id="PF00135"/>
    </source>
</evidence>
<gene>
    <name evidence="5" type="ORF">PQ457_17690</name>
</gene>
<dbReference type="Proteomes" id="UP001218231">
    <property type="component" value="Plasmid unnamed1"/>
</dbReference>
<name>A0ABY7U322_9SPHN</name>
<keyword evidence="6" id="KW-1185">Reference proteome</keyword>
<dbReference type="SUPFAM" id="SSF53474">
    <property type="entry name" value="alpha/beta-Hydrolases"/>
    <property type="match status" value="1"/>
</dbReference>
<dbReference type="EMBL" id="CP117418">
    <property type="protein sequence ID" value="WCT79895.1"/>
    <property type="molecule type" value="Genomic_DNA"/>
</dbReference>
<evidence type="ECO:0000256" key="1">
    <source>
        <dbReference type="ARBA" id="ARBA00005964"/>
    </source>
</evidence>
<dbReference type="InterPro" id="IPR002018">
    <property type="entry name" value="CarbesteraseB"/>
</dbReference>
<dbReference type="InterPro" id="IPR029058">
    <property type="entry name" value="AB_hydrolase_fold"/>
</dbReference>
<dbReference type="Pfam" id="PF00135">
    <property type="entry name" value="COesterase"/>
    <property type="match status" value="1"/>
</dbReference>
<evidence type="ECO:0000256" key="2">
    <source>
        <dbReference type="ARBA" id="ARBA00022801"/>
    </source>
</evidence>
<dbReference type="InterPro" id="IPR050309">
    <property type="entry name" value="Type-B_Carboxylest/Lipase"/>
</dbReference>
<dbReference type="PANTHER" id="PTHR11559">
    <property type="entry name" value="CARBOXYLESTERASE"/>
    <property type="match status" value="1"/>
</dbReference>
<comment type="similarity">
    <text evidence="1 3">Belongs to the type-B carboxylesterase/lipase family.</text>
</comment>
<geneLocation type="plasmid" evidence="5 6">
    <name>unnamed1</name>
</geneLocation>
<sequence>MRWCALVLAALLGAGAAKAAPPMVAITGGVVQGTTNAHGTQIFRAIPYAAAALGAMRWRPPGPVQPWKGLRDGAKPGPSCLQNDYGWNHADYVRASEDCLTLDIATPALTGKRPVMVWIHGGSNRAGSAGDTVLSPLARRGVVLVAIQYRLGIFGNLPHRALAAEQGGHTGNYGLMDQIAALRWVQANIARFGGDPANVTIFGESAGAQDVGLLLAAPDARGLFARAILQSGTPSFGLSWRPLNQALRLGDQLDAVLGTDGSAEPLRAASAHALLEADRALHDPALESDDFLWLRTTIDGAVLADTPSALLAHAPPRPVIIGSNRAEFGLPGGRPHRDAGVDAAFGPQAEKARAFYRLDQGDPPADPRRGDRDLSIATDILFRCPAGQWAELLARAGGAVWRYEFDLAAQGARSFHGSDLPYVLGDERSGSFSLADYWLSFAGRGDPNDDARPPWPAYAANKEHVLFTASGVSVQTQESSPCQWMIQP</sequence>
<dbReference type="EC" id="3.1.1.-" evidence="3"/>
<reference evidence="5 6" key="1">
    <citation type="submission" date="2023-02" db="EMBL/GenBank/DDBJ databases">
        <title>Genome sequence of Novosphingobium humi KACC 19094.</title>
        <authorList>
            <person name="Kim S."/>
            <person name="Heo J."/>
            <person name="Kwon S.-W."/>
        </authorList>
    </citation>
    <scope>NUCLEOTIDE SEQUENCE [LARGE SCALE GENOMIC DNA]</scope>
    <source>
        <strain evidence="5 6">KACC 19094</strain>
        <plasmid evidence="5 6">unnamed1</plasmid>
    </source>
</reference>
<proteinExistence type="inferred from homology"/>
<evidence type="ECO:0000256" key="3">
    <source>
        <dbReference type="RuleBase" id="RU361235"/>
    </source>
</evidence>
<keyword evidence="2 3" id="KW-0378">Hydrolase</keyword>
<protein>
    <recommendedName>
        <fullName evidence="3">Carboxylic ester hydrolase</fullName>
        <ecNumber evidence="3">3.1.1.-</ecNumber>
    </recommendedName>
</protein>
<dbReference type="RefSeq" id="WP_273620167.1">
    <property type="nucleotide sequence ID" value="NZ_CP117418.1"/>
</dbReference>
<dbReference type="PROSITE" id="PS00122">
    <property type="entry name" value="CARBOXYLESTERASE_B_1"/>
    <property type="match status" value="1"/>
</dbReference>
<organism evidence="5 6">
    <name type="scientific">Novosphingobium humi</name>
    <dbReference type="NCBI Taxonomy" id="2282397"/>
    <lineage>
        <taxon>Bacteria</taxon>
        <taxon>Pseudomonadati</taxon>
        <taxon>Pseudomonadota</taxon>
        <taxon>Alphaproteobacteria</taxon>
        <taxon>Sphingomonadales</taxon>
        <taxon>Sphingomonadaceae</taxon>
        <taxon>Novosphingobium</taxon>
    </lineage>
</organism>
<accession>A0ABY7U322</accession>
<feature type="domain" description="Carboxylesterase type B" evidence="4">
    <location>
        <begin position="21"/>
        <end position="472"/>
    </location>
</feature>
<keyword evidence="3" id="KW-0732">Signal</keyword>